<dbReference type="SUPFAM" id="SSF52540">
    <property type="entry name" value="P-loop containing nucleoside triphosphate hydrolases"/>
    <property type="match status" value="1"/>
</dbReference>
<dbReference type="PANTHER" id="PTHR13308:SF40">
    <property type="entry name" value="NEDD4-BINDING PROTEIN 2-LIKE 1"/>
    <property type="match status" value="1"/>
</dbReference>
<dbReference type="Proteomes" id="UP001416858">
    <property type="component" value="Unassembled WGS sequence"/>
</dbReference>
<dbReference type="InterPro" id="IPR026302">
    <property type="entry name" value="NEDD4-bd_p2"/>
</dbReference>
<comment type="caution">
    <text evidence="1">The sequence shown here is derived from an EMBL/GenBank/DDBJ whole genome shotgun (WGS) entry which is preliminary data.</text>
</comment>
<evidence type="ECO:0000313" key="1">
    <source>
        <dbReference type="EMBL" id="GAA5505792.1"/>
    </source>
</evidence>
<organism evidence="1 2">
    <name type="scientific">Novipirellula caenicola</name>
    <dbReference type="NCBI Taxonomy" id="1536901"/>
    <lineage>
        <taxon>Bacteria</taxon>
        <taxon>Pseudomonadati</taxon>
        <taxon>Planctomycetota</taxon>
        <taxon>Planctomycetia</taxon>
        <taxon>Pirellulales</taxon>
        <taxon>Pirellulaceae</taxon>
        <taxon>Novipirellula</taxon>
    </lineage>
</organism>
<dbReference type="Pfam" id="PF13671">
    <property type="entry name" value="AAA_33"/>
    <property type="match status" value="1"/>
</dbReference>
<keyword evidence="2" id="KW-1185">Reference proteome</keyword>
<gene>
    <name evidence="1" type="ORF">Rcae01_01239</name>
</gene>
<reference evidence="1 2" key="1">
    <citation type="submission" date="2024-02" db="EMBL/GenBank/DDBJ databases">
        <title>Rhodopirellula caenicola NBRC 110016.</title>
        <authorList>
            <person name="Ichikawa N."/>
            <person name="Katano-Makiyama Y."/>
            <person name="Hidaka K."/>
        </authorList>
    </citation>
    <scope>NUCLEOTIDE SEQUENCE [LARGE SCALE GENOMIC DNA]</scope>
    <source>
        <strain evidence="1 2">NBRC 110016</strain>
    </source>
</reference>
<dbReference type="InterPro" id="IPR027417">
    <property type="entry name" value="P-loop_NTPase"/>
</dbReference>
<dbReference type="Gene3D" id="3.40.50.300">
    <property type="entry name" value="P-loop containing nucleotide triphosphate hydrolases"/>
    <property type="match status" value="1"/>
</dbReference>
<accession>A0ABP9VPX8</accession>
<dbReference type="EMBL" id="BAABRO010000002">
    <property type="protein sequence ID" value="GAA5505792.1"/>
    <property type="molecule type" value="Genomic_DNA"/>
</dbReference>
<dbReference type="PANTHER" id="PTHR13308">
    <property type="entry name" value="NEDD4-BINDING PROTEIN 2-LIKE 1"/>
    <property type="match status" value="1"/>
</dbReference>
<name>A0ABP9VPX8_9BACT</name>
<sequence>MANNKKLVYLMRGLPGCGKSHLARRLAAGKGVVLETDQYFYSQVGDDPASYDYSEALLPAARQWNFERFRQAIRHAATPIVVDRGNGLNLETRRYVALAYEHGYRVELAEPDSSWWLELRVLLKYQRYVDRELLDAWAERLAESTRQDHRVPAATIRHWMSHWRHDLTVDQILAWNEPNHAARPEGDDTAVNSAG</sequence>
<proteinExistence type="predicted"/>
<evidence type="ECO:0008006" key="3">
    <source>
        <dbReference type="Google" id="ProtNLM"/>
    </source>
</evidence>
<evidence type="ECO:0000313" key="2">
    <source>
        <dbReference type="Proteomes" id="UP001416858"/>
    </source>
</evidence>
<protein>
    <recommendedName>
        <fullName evidence="3">Zeta toxin</fullName>
    </recommendedName>
</protein>